<gene>
    <name evidence="1" type="ORF">RPERSI_LOCUS28735</name>
</gene>
<feature type="non-terminal residue" evidence="1">
    <location>
        <position position="1"/>
    </location>
</feature>
<dbReference type="EMBL" id="CAJVQC010105780">
    <property type="protein sequence ID" value="CAG8833180.1"/>
    <property type="molecule type" value="Genomic_DNA"/>
</dbReference>
<reference evidence="1" key="1">
    <citation type="submission" date="2021-06" db="EMBL/GenBank/DDBJ databases">
        <authorList>
            <person name="Kallberg Y."/>
            <person name="Tangrot J."/>
            <person name="Rosling A."/>
        </authorList>
    </citation>
    <scope>NUCLEOTIDE SEQUENCE</scope>
    <source>
        <strain evidence="1">MA461A</strain>
    </source>
</reference>
<keyword evidence="2" id="KW-1185">Reference proteome</keyword>
<name>A0ACA9SBX8_9GLOM</name>
<organism evidence="1 2">
    <name type="scientific">Racocetra persica</name>
    <dbReference type="NCBI Taxonomy" id="160502"/>
    <lineage>
        <taxon>Eukaryota</taxon>
        <taxon>Fungi</taxon>
        <taxon>Fungi incertae sedis</taxon>
        <taxon>Mucoromycota</taxon>
        <taxon>Glomeromycotina</taxon>
        <taxon>Glomeromycetes</taxon>
        <taxon>Diversisporales</taxon>
        <taxon>Gigasporaceae</taxon>
        <taxon>Racocetra</taxon>
    </lineage>
</organism>
<sequence>KSINRNDGSDEKNTNVRVQDLDFQAEDGNVKIVRIYFIMHDQSQKSKLDILEEQQTYELSFDDGVVKVNKDENVLSAKKEGGSFSSASMAS</sequence>
<evidence type="ECO:0000313" key="1">
    <source>
        <dbReference type="EMBL" id="CAG8833180.1"/>
    </source>
</evidence>
<proteinExistence type="predicted"/>
<feature type="non-terminal residue" evidence="1">
    <location>
        <position position="91"/>
    </location>
</feature>
<comment type="caution">
    <text evidence="1">The sequence shown here is derived from an EMBL/GenBank/DDBJ whole genome shotgun (WGS) entry which is preliminary data.</text>
</comment>
<protein>
    <submittedName>
        <fullName evidence="1">3499_t:CDS:1</fullName>
    </submittedName>
</protein>
<dbReference type="Proteomes" id="UP000789920">
    <property type="component" value="Unassembled WGS sequence"/>
</dbReference>
<evidence type="ECO:0000313" key="2">
    <source>
        <dbReference type="Proteomes" id="UP000789920"/>
    </source>
</evidence>
<accession>A0ACA9SBX8</accession>